<protein>
    <submittedName>
        <fullName evidence="1">Uncharacterized protein</fullName>
    </submittedName>
</protein>
<comment type="caution">
    <text evidence="1">The sequence shown here is derived from an EMBL/GenBank/DDBJ whole genome shotgun (WGS) entry which is preliminary data.</text>
</comment>
<name>A0AAV8YTY4_9CUCU</name>
<dbReference type="EMBL" id="JAPWTK010000041">
    <property type="protein sequence ID" value="KAJ8954967.1"/>
    <property type="molecule type" value="Genomic_DNA"/>
</dbReference>
<gene>
    <name evidence="1" type="ORF">NQ318_000398</name>
</gene>
<evidence type="ECO:0000313" key="1">
    <source>
        <dbReference type="EMBL" id="KAJ8954967.1"/>
    </source>
</evidence>
<dbReference type="Proteomes" id="UP001162162">
    <property type="component" value="Unassembled WGS sequence"/>
</dbReference>
<proteinExistence type="predicted"/>
<accession>A0AAV8YTY4</accession>
<sequence length="88" mass="10171">MTQTIDNIRDLFEILMQRDNLEDRLGLHQVVRKSRGPQLRLRFGKRTDIGYEPVVVERPPSLRLRFGKRSEENSVPAYMAGISSEGDN</sequence>
<keyword evidence="2" id="KW-1185">Reference proteome</keyword>
<organism evidence="1 2">
    <name type="scientific">Aromia moschata</name>
    <dbReference type="NCBI Taxonomy" id="1265417"/>
    <lineage>
        <taxon>Eukaryota</taxon>
        <taxon>Metazoa</taxon>
        <taxon>Ecdysozoa</taxon>
        <taxon>Arthropoda</taxon>
        <taxon>Hexapoda</taxon>
        <taxon>Insecta</taxon>
        <taxon>Pterygota</taxon>
        <taxon>Neoptera</taxon>
        <taxon>Endopterygota</taxon>
        <taxon>Coleoptera</taxon>
        <taxon>Polyphaga</taxon>
        <taxon>Cucujiformia</taxon>
        <taxon>Chrysomeloidea</taxon>
        <taxon>Cerambycidae</taxon>
        <taxon>Cerambycinae</taxon>
        <taxon>Callichromatini</taxon>
        <taxon>Aromia</taxon>
    </lineage>
</organism>
<evidence type="ECO:0000313" key="2">
    <source>
        <dbReference type="Proteomes" id="UP001162162"/>
    </source>
</evidence>
<dbReference type="AlphaFoldDB" id="A0AAV8YTY4"/>
<reference evidence="1" key="1">
    <citation type="journal article" date="2023" name="Insect Mol. Biol.">
        <title>Genome sequencing provides insights into the evolution of gene families encoding plant cell wall-degrading enzymes in longhorned beetles.</title>
        <authorList>
            <person name="Shin N.R."/>
            <person name="Okamura Y."/>
            <person name="Kirsch R."/>
            <person name="Pauchet Y."/>
        </authorList>
    </citation>
    <scope>NUCLEOTIDE SEQUENCE</scope>
    <source>
        <strain evidence="1">AMC_N1</strain>
    </source>
</reference>